<dbReference type="Proteomes" id="UP000604481">
    <property type="component" value="Unassembled WGS sequence"/>
</dbReference>
<evidence type="ECO:0000256" key="1">
    <source>
        <dbReference type="SAM" id="SignalP"/>
    </source>
</evidence>
<evidence type="ECO:0000313" key="3">
    <source>
        <dbReference type="Proteomes" id="UP000604481"/>
    </source>
</evidence>
<keyword evidence="3" id="KW-1185">Reference proteome</keyword>
<gene>
    <name evidence="2" type="ORF">INR99_00460</name>
</gene>
<reference evidence="2 3" key="1">
    <citation type="submission" date="2020-10" db="EMBL/GenBank/DDBJ databases">
        <title>The genome sequence of Chitinilyticum litopenaei 4Y14.</title>
        <authorList>
            <person name="Liu Y."/>
        </authorList>
    </citation>
    <scope>NUCLEOTIDE SEQUENCE [LARGE SCALE GENOMIC DNA]</scope>
    <source>
        <strain evidence="2 3">4Y14</strain>
    </source>
</reference>
<proteinExistence type="predicted"/>
<sequence>MKTRLIVMSVLLALSSAVTLARNAPMDQPARVEFVKIDGIAPSAERTRNAILQGASRFGWQVLNAGTDLVTLQYNKGNGKHIVTINVAYDANGFQIRYVDSTGMDYEVSDGLVEIHPNYNRWIANLGNEIKNRQMQVQ</sequence>
<organism evidence="2 3">
    <name type="scientific">Chitinilyticum piscinae</name>
    <dbReference type="NCBI Taxonomy" id="2866724"/>
    <lineage>
        <taxon>Bacteria</taxon>
        <taxon>Pseudomonadati</taxon>
        <taxon>Pseudomonadota</taxon>
        <taxon>Betaproteobacteria</taxon>
        <taxon>Neisseriales</taxon>
        <taxon>Chitinibacteraceae</taxon>
        <taxon>Chitinilyticum</taxon>
    </lineage>
</organism>
<evidence type="ECO:0000313" key="2">
    <source>
        <dbReference type="EMBL" id="MBE9607811.1"/>
    </source>
</evidence>
<comment type="caution">
    <text evidence="2">The sequence shown here is derived from an EMBL/GenBank/DDBJ whole genome shotgun (WGS) entry which is preliminary data.</text>
</comment>
<evidence type="ECO:0008006" key="4">
    <source>
        <dbReference type="Google" id="ProtNLM"/>
    </source>
</evidence>
<keyword evidence="1" id="KW-0732">Signal</keyword>
<accession>A0A8J7K0C6</accession>
<protein>
    <recommendedName>
        <fullName evidence="4">Lipoprotein</fullName>
    </recommendedName>
</protein>
<dbReference type="AlphaFoldDB" id="A0A8J7K0C6"/>
<name>A0A8J7K0C6_9NEIS</name>
<dbReference type="RefSeq" id="WP_194114324.1">
    <property type="nucleotide sequence ID" value="NZ_JADFUA010000001.1"/>
</dbReference>
<feature type="chain" id="PRO_5035212592" description="Lipoprotein" evidence="1">
    <location>
        <begin position="21"/>
        <end position="138"/>
    </location>
</feature>
<feature type="signal peptide" evidence="1">
    <location>
        <begin position="1"/>
        <end position="20"/>
    </location>
</feature>
<dbReference type="EMBL" id="JADFUA010000001">
    <property type="protein sequence ID" value="MBE9607811.1"/>
    <property type="molecule type" value="Genomic_DNA"/>
</dbReference>